<gene>
    <name evidence="2" type="primary">LOC109866426</name>
</gene>
<proteinExistence type="predicted"/>
<reference evidence="2" key="1">
    <citation type="submission" date="2025-08" db="UniProtKB">
        <authorList>
            <consortium name="Ensembl"/>
        </authorList>
    </citation>
    <scope>IDENTIFICATION</scope>
</reference>
<organism evidence="2 3">
    <name type="scientific">Oncorhynchus kisutch</name>
    <name type="common">Coho salmon</name>
    <name type="synonym">Salmo kisutch</name>
    <dbReference type="NCBI Taxonomy" id="8019"/>
    <lineage>
        <taxon>Eukaryota</taxon>
        <taxon>Metazoa</taxon>
        <taxon>Chordata</taxon>
        <taxon>Craniata</taxon>
        <taxon>Vertebrata</taxon>
        <taxon>Euteleostomi</taxon>
        <taxon>Actinopterygii</taxon>
        <taxon>Neopterygii</taxon>
        <taxon>Teleostei</taxon>
        <taxon>Protacanthopterygii</taxon>
        <taxon>Salmoniformes</taxon>
        <taxon>Salmonidae</taxon>
        <taxon>Salmoninae</taxon>
        <taxon>Oncorhynchus</taxon>
    </lineage>
</organism>
<sequence>MASGMSMEVSPMEELVDQGLGMEEMGLRRPSLRETYRHDSLLAPDTDFMTDDRSSAASGIDVADRLTYLEQRMQMQDDEIQLLKMALADVLKRLNISEEHQAKKGPAEKARPVSLALPSRPSMNSLASLKKSSTSSTMPSTSTARNYSPLPGASAKSGVTSSAGSLKDCTSKTRPGPRPGPSGSTAAPGSKKGDSKTKEPAASVGSRRVTHCKVTMQIYLSPQTKRTGSSEVAKSAPTVPNSRPTRTPTSPQTKGVPPIYDRTKPKTRKTHPASTLPLQKSTNQNTYSPLDTFNYKSPFKSPSHYFQICY</sequence>
<feature type="compositionally biased region" description="Low complexity" evidence="1">
    <location>
        <begin position="237"/>
        <end position="253"/>
    </location>
</feature>
<evidence type="ECO:0000313" key="3">
    <source>
        <dbReference type="Proteomes" id="UP000694557"/>
    </source>
</evidence>
<name>A0A8C7JPH4_ONCKI</name>
<feature type="compositionally biased region" description="Polar residues" evidence="1">
    <location>
        <begin position="272"/>
        <end position="289"/>
    </location>
</feature>
<feature type="compositionally biased region" description="Polar residues" evidence="1">
    <location>
        <begin position="218"/>
        <end position="232"/>
    </location>
</feature>
<dbReference type="GeneTree" id="ENSGT00940000153887"/>
<evidence type="ECO:0000313" key="2">
    <source>
        <dbReference type="Ensembl" id="ENSOKIP00005089099.1"/>
    </source>
</evidence>
<accession>A0A8C7JPH4</accession>
<dbReference type="Ensembl" id="ENSOKIT00005095221.1">
    <property type="protein sequence ID" value="ENSOKIP00005089099.1"/>
    <property type="gene ID" value="ENSOKIG00005038839.1"/>
</dbReference>
<feature type="compositionally biased region" description="Basic and acidic residues" evidence="1">
    <location>
        <begin position="100"/>
        <end position="111"/>
    </location>
</feature>
<dbReference type="KEGG" id="oki:109866426"/>
<keyword evidence="3" id="KW-1185">Reference proteome</keyword>
<dbReference type="GeneID" id="109866426"/>
<reference evidence="2" key="2">
    <citation type="submission" date="2025-09" db="UniProtKB">
        <authorList>
            <consortium name="Ensembl"/>
        </authorList>
    </citation>
    <scope>IDENTIFICATION</scope>
</reference>
<dbReference type="RefSeq" id="XP_031656859.1">
    <property type="nucleotide sequence ID" value="XM_031800999.1"/>
</dbReference>
<evidence type="ECO:0000256" key="1">
    <source>
        <dbReference type="SAM" id="MobiDB-lite"/>
    </source>
</evidence>
<feature type="region of interest" description="Disordered" evidence="1">
    <location>
        <begin position="100"/>
        <end position="289"/>
    </location>
</feature>
<dbReference type="AlphaFoldDB" id="A0A8C7JPH4"/>
<protein>
    <submittedName>
        <fullName evidence="2">Echinoderm microtubule-associated protein-like 1</fullName>
    </submittedName>
</protein>
<feature type="compositionally biased region" description="Low complexity" evidence="1">
    <location>
        <begin position="181"/>
        <end position="190"/>
    </location>
</feature>
<dbReference type="Proteomes" id="UP000694557">
    <property type="component" value="Unassembled WGS sequence"/>
</dbReference>
<feature type="compositionally biased region" description="Low complexity" evidence="1">
    <location>
        <begin position="125"/>
        <end position="144"/>
    </location>
</feature>